<dbReference type="AlphaFoldDB" id="A0A383B1T9"/>
<sequence>KMEEPQKDFDKLSVRELKEELDKAESKMKDLNEAAELAFKVIREKENALHNEISTLKGEIKKRGTRDLRG</sequence>
<dbReference type="EMBL" id="UINC01196920">
    <property type="protein sequence ID" value="SVE14146.1"/>
    <property type="molecule type" value="Genomic_DNA"/>
</dbReference>
<name>A0A383B1T9_9ZZZZ</name>
<gene>
    <name evidence="2" type="ORF">METZ01_LOCUS467000</name>
</gene>
<evidence type="ECO:0000256" key="1">
    <source>
        <dbReference type="SAM" id="Coils"/>
    </source>
</evidence>
<evidence type="ECO:0000313" key="2">
    <source>
        <dbReference type="EMBL" id="SVE14146.1"/>
    </source>
</evidence>
<protein>
    <submittedName>
        <fullName evidence="2">Uncharacterized protein</fullName>
    </submittedName>
</protein>
<organism evidence="2">
    <name type="scientific">marine metagenome</name>
    <dbReference type="NCBI Taxonomy" id="408172"/>
    <lineage>
        <taxon>unclassified sequences</taxon>
        <taxon>metagenomes</taxon>
        <taxon>ecological metagenomes</taxon>
    </lineage>
</organism>
<feature type="coiled-coil region" evidence="1">
    <location>
        <begin position="7"/>
        <end position="41"/>
    </location>
</feature>
<keyword evidence="1" id="KW-0175">Coiled coil</keyword>
<accession>A0A383B1T9</accession>
<proteinExistence type="predicted"/>
<reference evidence="2" key="1">
    <citation type="submission" date="2018-05" db="EMBL/GenBank/DDBJ databases">
        <authorList>
            <person name="Lanie J.A."/>
            <person name="Ng W.-L."/>
            <person name="Kazmierczak K.M."/>
            <person name="Andrzejewski T.M."/>
            <person name="Davidsen T.M."/>
            <person name="Wayne K.J."/>
            <person name="Tettelin H."/>
            <person name="Glass J.I."/>
            <person name="Rusch D."/>
            <person name="Podicherti R."/>
            <person name="Tsui H.-C.T."/>
            <person name="Winkler M.E."/>
        </authorList>
    </citation>
    <scope>NUCLEOTIDE SEQUENCE</scope>
</reference>
<feature type="non-terminal residue" evidence="2">
    <location>
        <position position="1"/>
    </location>
</feature>